<comment type="caution">
    <text evidence="6">The sequence shown here is derived from an EMBL/GenBank/DDBJ whole genome shotgun (WGS) entry which is preliminary data.</text>
</comment>
<name>A0A934IU94_9HYPH</name>
<keyword evidence="7" id="KW-1185">Reference proteome</keyword>
<proteinExistence type="inferred from homology"/>
<feature type="domain" description="ABC transporter" evidence="5">
    <location>
        <begin position="11"/>
        <end position="252"/>
    </location>
</feature>
<dbReference type="GO" id="GO:0016887">
    <property type="term" value="F:ATP hydrolysis activity"/>
    <property type="evidence" value="ECO:0007669"/>
    <property type="project" value="InterPro"/>
</dbReference>
<dbReference type="SMART" id="SM00382">
    <property type="entry name" value="AAA"/>
    <property type="match status" value="1"/>
</dbReference>
<dbReference type="CDD" id="cd03257">
    <property type="entry name" value="ABC_NikE_OppD_transporters"/>
    <property type="match status" value="1"/>
</dbReference>
<evidence type="ECO:0000256" key="3">
    <source>
        <dbReference type="ARBA" id="ARBA00022741"/>
    </source>
</evidence>
<dbReference type="PANTHER" id="PTHR43776">
    <property type="entry name" value="TRANSPORT ATP-BINDING PROTEIN"/>
    <property type="match status" value="1"/>
</dbReference>
<keyword evidence="4 6" id="KW-0067">ATP-binding</keyword>
<evidence type="ECO:0000259" key="5">
    <source>
        <dbReference type="PROSITE" id="PS50893"/>
    </source>
</evidence>
<dbReference type="PROSITE" id="PS50893">
    <property type="entry name" value="ABC_TRANSPORTER_2"/>
    <property type="match status" value="1"/>
</dbReference>
<evidence type="ECO:0000256" key="4">
    <source>
        <dbReference type="ARBA" id="ARBA00022840"/>
    </source>
</evidence>
<organism evidence="6 7">
    <name type="scientific">Acuticoccus mangrovi</name>
    <dbReference type="NCBI Taxonomy" id="2796142"/>
    <lineage>
        <taxon>Bacteria</taxon>
        <taxon>Pseudomonadati</taxon>
        <taxon>Pseudomonadota</taxon>
        <taxon>Alphaproteobacteria</taxon>
        <taxon>Hyphomicrobiales</taxon>
        <taxon>Amorphaceae</taxon>
        <taxon>Acuticoccus</taxon>
    </lineage>
</organism>
<evidence type="ECO:0000313" key="7">
    <source>
        <dbReference type="Proteomes" id="UP000609531"/>
    </source>
</evidence>
<dbReference type="GO" id="GO:0055085">
    <property type="term" value="P:transmembrane transport"/>
    <property type="evidence" value="ECO:0007669"/>
    <property type="project" value="UniProtKB-ARBA"/>
</dbReference>
<evidence type="ECO:0000256" key="1">
    <source>
        <dbReference type="ARBA" id="ARBA00005417"/>
    </source>
</evidence>
<dbReference type="AlphaFoldDB" id="A0A934IU94"/>
<accession>A0A934IU94</accession>
<dbReference type="InterPro" id="IPR003593">
    <property type="entry name" value="AAA+_ATPase"/>
</dbReference>
<dbReference type="Pfam" id="PF00005">
    <property type="entry name" value="ABC_tran"/>
    <property type="match status" value="1"/>
</dbReference>
<dbReference type="PROSITE" id="PS00211">
    <property type="entry name" value="ABC_TRANSPORTER_1"/>
    <property type="match status" value="1"/>
</dbReference>
<evidence type="ECO:0000313" key="6">
    <source>
        <dbReference type="EMBL" id="MBJ3777834.1"/>
    </source>
</evidence>
<dbReference type="RefSeq" id="WP_198883741.1">
    <property type="nucleotide sequence ID" value="NZ_JAEKJA010000021.1"/>
</dbReference>
<dbReference type="Gene3D" id="3.40.50.300">
    <property type="entry name" value="P-loop containing nucleotide triphosphate hydrolases"/>
    <property type="match status" value="1"/>
</dbReference>
<keyword evidence="3" id="KW-0547">Nucleotide-binding</keyword>
<dbReference type="InterPro" id="IPR027417">
    <property type="entry name" value="P-loop_NTPase"/>
</dbReference>
<dbReference type="PANTHER" id="PTHR43776:SF7">
    <property type="entry name" value="D,D-DIPEPTIDE TRANSPORT ATP-BINDING PROTEIN DDPF-RELATED"/>
    <property type="match status" value="1"/>
</dbReference>
<evidence type="ECO:0000256" key="2">
    <source>
        <dbReference type="ARBA" id="ARBA00022448"/>
    </source>
</evidence>
<sequence>MSLFEVADLRLAVPDLAEKRPFRAAPSIEILRGLSFAIAEGASVGIVGESGSGKSTLGRALVRLMEPTGGTIRFRGEDITHRDAAAMRPLRRDLQVIFQDPSSSLNPRHTVGRIIAGPLRFHGVEGVKGRVAAVLEEVGLPAQTARRYPHELSGGQRQRVGIARAVALSPRFIFADEIVSGLDTSTQAQVIALIERLRADHGLTLAFVSHDLSVVRHLCERLIVLQNGRIVEEGDTATIFEAPQHPHTQALKAAIPLPEVEAGWLG</sequence>
<dbReference type="EMBL" id="JAEKJA010000021">
    <property type="protein sequence ID" value="MBJ3777834.1"/>
    <property type="molecule type" value="Genomic_DNA"/>
</dbReference>
<dbReference type="SUPFAM" id="SSF52540">
    <property type="entry name" value="P-loop containing nucleoside triphosphate hydrolases"/>
    <property type="match status" value="1"/>
</dbReference>
<dbReference type="InterPro" id="IPR017871">
    <property type="entry name" value="ABC_transporter-like_CS"/>
</dbReference>
<dbReference type="InterPro" id="IPR003439">
    <property type="entry name" value="ABC_transporter-like_ATP-bd"/>
</dbReference>
<keyword evidence="2" id="KW-0813">Transport</keyword>
<gene>
    <name evidence="6" type="ORF">JCR33_19170</name>
</gene>
<dbReference type="Proteomes" id="UP000609531">
    <property type="component" value="Unassembled WGS sequence"/>
</dbReference>
<dbReference type="GO" id="GO:0005524">
    <property type="term" value="F:ATP binding"/>
    <property type="evidence" value="ECO:0007669"/>
    <property type="project" value="UniProtKB-KW"/>
</dbReference>
<reference evidence="6" key="1">
    <citation type="submission" date="2020-12" db="EMBL/GenBank/DDBJ databases">
        <title>Bacterial taxonomy.</title>
        <authorList>
            <person name="Pan X."/>
        </authorList>
    </citation>
    <scope>NUCLEOTIDE SEQUENCE</scope>
    <source>
        <strain evidence="6">B2012</strain>
    </source>
</reference>
<comment type="similarity">
    <text evidence="1">Belongs to the ABC transporter superfamily.</text>
</comment>
<dbReference type="InterPro" id="IPR050319">
    <property type="entry name" value="ABC_transp_ATP-bind"/>
</dbReference>
<protein>
    <submittedName>
        <fullName evidence="6">ATP-binding cassette domain-containing protein</fullName>
    </submittedName>
</protein>